<comment type="caution">
    <text evidence="8">The sequence shown here is derived from an EMBL/GenBank/DDBJ whole genome shotgun (WGS) entry which is preliminary data.</text>
</comment>
<keyword evidence="1 5" id="KW-0489">Methyltransferase</keyword>
<dbReference type="Proteomes" id="UP000282211">
    <property type="component" value="Unassembled WGS sequence"/>
</dbReference>
<protein>
    <submittedName>
        <fullName evidence="8">16S rRNA (Cytosine967-C5)-methyltransferase</fullName>
    </submittedName>
</protein>
<dbReference type="InterPro" id="IPR049560">
    <property type="entry name" value="MeTrfase_RsmB-F_NOP2_cat"/>
</dbReference>
<feature type="binding site" evidence="5">
    <location>
        <position position="346"/>
    </location>
    <ligand>
        <name>S-adenosyl-L-methionine</name>
        <dbReference type="ChEBI" id="CHEBI:59789"/>
    </ligand>
</feature>
<dbReference type="Gene3D" id="3.40.50.150">
    <property type="entry name" value="Vaccinia Virus protein VP39"/>
    <property type="match status" value="1"/>
</dbReference>
<dbReference type="Gene3D" id="1.10.940.10">
    <property type="entry name" value="NusB-like"/>
    <property type="match status" value="1"/>
</dbReference>
<dbReference type="PRINTS" id="PR02008">
    <property type="entry name" value="RCMTFAMILY"/>
</dbReference>
<dbReference type="FunCoup" id="A0A420WE83">
    <property type="interactions" value="482"/>
</dbReference>
<proteinExistence type="inferred from homology"/>
<evidence type="ECO:0000259" key="7">
    <source>
        <dbReference type="PROSITE" id="PS51686"/>
    </source>
</evidence>
<reference evidence="8 9" key="1">
    <citation type="submission" date="2018-10" db="EMBL/GenBank/DDBJ databases">
        <title>Genomic Encyclopedia of Type Strains, Phase IV (KMG-IV): sequencing the most valuable type-strain genomes for metagenomic binning, comparative biology and taxonomic classification.</title>
        <authorList>
            <person name="Goeker M."/>
        </authorList>
    </citation>
    <scope>NUCLEOTIDE SEQUENCE [LARGE SCALE GENOMIC DNA]</scope>
    <source>
        <strain evidence="8 9">DSM 22008</strain>
    </source>
</reference>
<evidence type="ECO:0000256" key="2">
    <source>
        <dbReference type="ARBA" id="ARBA00022679"/>
    </source>
</evidence>
<keyword evidence="3 5" id="KW-0949">S-adenosyl-L-methionine</keyword>
<dbReference type="InterPro" id="IPR023267">
    <property type="entry name" value="RCMT"/>
</dbReference>
<keyword evidence="2 5" id="KW-0808">Transferase</keyword>
<dbReference type="InterPro" id="IPR001678">
    <property type="entry name" value="MeTrfase_RsmB-F_NOP2_dom"/>
</dbReference>
<feature type="domain" description="SAM-dependent MTase RsmB/NOP-type" evidence="7">
    <location>
        <begin position="182"/>
        <end position="483"/>
    </location>
</feature>
<evidence type="ECO:0000313" key="9">
    <source>
        <dbReference type="Proteomes" id="UP000282211"/>
    </source>
</evidence>
<dbReference type="PROSITE" id="PS51686">
    <property type="entry name" value="SAM_MT_RSMB_NOP"/>
    <property type="match status" value="1"/>
</dbReference>
<sequence length="486" mass="53231">MNDRPHKPRPRNTSSGKGFSPHGRKRGDDKRRDDNRGNDRRPAFIERPLSSAQMTRQCAASAVRNVKQDGLPLETVLSALPEYNDLDPRDRAFARLIAATTFRRAGQIKAALKPLIRKAPPAFIQAVLETAAAQILFLGTPAHAAVGETVELLKAKKATAGFANMANAVLRKVVTDGPRLAGAEAPRANIPGWIRGAWERSYGRPAVRKISLQLIKDPPLDLTLKDETKANTDKWAETLGGKAISPGTVRLPNIGNVAALEGYSTGEWWAQDIAASLPVRFLSDHLEGKLQDKAVLDLCAAPGGKTLQLAAMGAKVTALDKSETRLERLHENLERTQLKANVVCADALEWETQDRFDIILLDAPCTATGTFRRHPDVLYNRTPKTLSQLVRLQDKLLPKAATLLKPGGLLVFATCSLQPEEGEPRVIRFLGERPDFRPISIVASKRIEALKDAEIGLGVRTFPYFQSENGGMDGFYMAILQASLEK</sequence>
<dbReference type="InterPro" id="IPR006027">
    <property type="entry name" value="NusB_RsmB_TIM44"/>
</dbReference>
<evidence type="ECO:0000256" key="4">
    <source>
        <dbReference type="ARBA" id="ARBA00022884"/>
    </source>
</evidence>
<accession>A0A420WE83</accession>
<organism evidence="8 9">
    <name type="scientific">Litorimonas taeanensis</name>
    <dbReference type="NCBI Taxonomy" id="568099"/>
    <lineage>
        <taxon>Bacteria</taxon>
        <taxon>Pseudomonadati</taxon>
        <taxon>Pseudomonadota</taxon>
        <taxon>Alphaproteobacteria</taxon>
        <taxon>Maricaulales</taxon>
        <taxon>Robiginitomaculaceae</taxon>
    </lineage>
</organism>
<evidence type="ECO:0000256" key="5">
    <source>
        <dbReference type="PROSITE-ProRule" id="PRU01023"/>
    </source>
</evidence>
<dbReference type="AlphaFoldDB" id="A0A420WE83"/>
<name>A0A420WE83_9PROT</name>
<dbReference type="CDD" id="cd02440">
    <property type="entry name" value="AdoMet_MTases"/>
    <property type="match status" value="1"/>
</dbReference>
<evidence type="ECO:0000256" key="1">
    <source>
        <dbReference type="ARBA" id="ARBA00022603"/>
    </source>
</evidence>
<gene>
    <name evidence="8" type="ORF">DES40_2129</name>
</gene>
<dbReference type="InterPro" id="IPR035926">
    <property type="entry name" value="NusB-like_sf"/>
</dbReference>
<dbReference type="GO" id="GO:0003723">
    <property type="term" value="F:RNA binding"/>
    <property type="evidence" value="ECO:0007669"/>
    <property type="project" value="UniProtKB-UniRule"/>
</dbReference>
<dbReference type="GO" id="GO:0006355">
    <property type="term" value="P:regulation of DNA-templated transcription"/>
    <property type="evidence" value="ECO:0007669"/>
    <property type="project" value="InterPro"/>
</dbReference>
<dbReference type="EMBL" id="RBII01000002">
    <property type="protein sequence ID" value="RKQ69329.1"/>
    <property type="molecule type" value="Genomic_DNA"/>
</dbReference>
<dbReference type="PANTHER" id="PTHR22807:SF61">
    <property type="entry name" value="NOL1_NOP2_SUN FAMILY PROTEIN _ ANTITERMINATION NUSB DOMAIN-CONTAINING PROTEIN"/>
    <property type="match status" value="1"/>
</dbReference>
<feature type="binding site" evidence="5">
    <location>
        <position position="320"/>
    </location>
    <ligand>
        <name>S-adenosyl-L-methionine</name>
        <dbReference type="ChEBI" id="CHEBI:59789"/>
    </ligand>
</feature>
<dbReference type="InterPro" id="IPR029063">
    <property type="entry name" value="SAM-dependent_MTases_sf"/>
</dbReference>
<dbReference type="Pfam" id="PF01189">
    <property type="entry name" value="Methyltr_RsmB-F"/>
    <property type="match status" value="1"/>
</dbReference>
<feature type="binding site" evidence="5">
    <location>
        <begin position="299"/>
        <end position="305"/>
    </location>
    <ligand>
        <name>S-adenosyl-L-methionine</name>
        <dbReference type="ChEBI" id="CHEBI:59789"/>
    </ligand>
</feature>
<dbReference type="Pfam" id="PF01029">
    <property type="entry name" value="NusB"/>
    <property type="match status" value="1"/>
</dbReference>
<dbReference type="PANTHER" id="PTHR22807">
    <property type="entry name" value="NOP2 YEAST -RELATED NOL1/NOP2/FMU SUN DOMAIN-CONTAINING"/>
    <property type="match status" value="1"/>
</dbReference>
<dbReference type="OrthoDB" id="9810297at2"/>
<feature type="active site" description="Nucleophile" evidence="5">
    <location>
        <position position="415"/>
    </location>
</feature>
<dbReference type="GO" id="GO:0001510">
    <property type="term" value="P:RNA methylation"/>
    <property type="evidence" value="ECO:0007669"/>
    <property type="project" value="InterPro"/>
</dbReference>
<evidence type="ECO:0000313" key="8">
    <source>
        <dbReference type="EMBL" id="RKQ69329.1"/>
    </source>
</evidence>
<keyword evidence="9" id="KW-1185">Reference proteome</keyword>
<dbReference type="InParanoid" id="A0A420WE83"/>
<feature type="binding site" evidence="5">
    <location>
        <position position="362"/>
    </location>
    <ligand>
        <name>S-adenosyl-L-methionine</name>
        <dbReference type="ChEBI" id="CHEBI:59789"/>
    </ligand>
</feature>
<keyword evidence="4 5" id="KW-0694">RNA-binding</keyword>
<comment type="similarity">
    <text evidence="5">Belongs to the class I-like SAM-binding methyltransferase superfamily. RsmB/NOP family.</text>
</comment>
<dbReference type="RefSeq" id="WP_121101837.1">
    <property type="nucleotide sequence ID" value="NZ_RBII01000002.1"/>
</dbReference>
<feature type="compositionally biased region" description="Basic and acidic residues" evidence="6">
    <location>
        <begin position="26"/>
        <end position="44"/>
    </location>
</feature>
<dbReference type="GO" id="GO:0008173">
    <property type="term" value="F:RNA methyltransferase activity"/>
    <property type="evidence" value="ECO:0007669"/>
    <property type="project" value="InterPro"/>
</dbReference>
<feature type="compositionally biased region" description="Basic residues" evidence="6">
    <location>
        <begin position="1"/>
        <end position="10"/>
    </location>
</feature>
<evidence type="ECO:0000256" key="3">
    <source>
        <dbReference type="ARBA" id="ARBA00022691"/>
    </source>
</evidence>
<evidence type="ECO:0000256" key="6">
    <source>
        <dbReference type="SAM" id="MobiDB-lite"/>
    </source>
</evidence>
<dbReference type="SUPFAM" id="SSF53335">
    <property type="entry name" value="S-adenosyl-L-methionine-dependent methyltransferases"/>
    <property type="match status" value="1"/>
</dbReference>
<dbReference type="SUPFAM" id="SSF48013">
    <property type="entry name" value="NusB-like"/>
    <property type="match status" value="1"/>
</dbReference>
<feature type="region of interest" description="Disordered" evidence="6">
    <location>
        <begin position="1"/>
        <end position="52"/>
    </location>
</feature>